<comment type="similarity">
    <text evidence="3 7">Belongs to the type-II 3-dehydroquinase family.</text>
</comment>
<comment type="subunit">
    <text evidence="4 7">Homododecamer.</text>
</comment>
<proteinExistence type="inferred from homology"/>
<keyword evidence="7" id="KW-0028">Amino-acid biosynthesis</keyword>
<dbReference type="CDD" id="cd00466">
    <property type="entry name" value="DHQase_II"/>
    <property type="match status" value="1"/>
</dbReference>
<dbReference type="Gene3D" id="3.40.50.9100">
    <property type="entry name" value="Dehydroquinase, class II"/>
    <property type="match status" value="1"/>
</dbReference>
<evidence type="ECO:0000256" key="4">
    <source>
        <dbReference type="ARBA" id="ARBA00011193"/>
    </source>
</evidence>
<comment type="catalytic activity">
    <reaction evidence="1 7">
        <text>3-dehydroquinate = 3-dehydroshikimate + H2O</text>
        <dbReference type="Rhea" id="RHEA:21096"/>
        <dbReference type="ChEBI" id="CHEBI:15377"/>
        <dbReference type="ChEBI" id="CHEBI:16630"/>
        <dbReference type="ChEBI" id="CHEBI:32364"/>
        <dbReference type="EC" id="4.2.1.10"/>
    </reaction>
</comment>
<feature type="binding site" evidence="7">
    <location>
        <position position="80"/>
    </location>
    <ligand>
        <name>substrate</name>
    </ligand>
</feature>
<dbReference type="NCBIfam" id="NF003806">
    <property type="entry name" value="PRK05395.1-3"/>
    <property type="match status" value="1"/>
</dbReference>
<dbReference type="PANTHER" id="PTHR21272">
    <property type="entry name" value="CATABOLIC 3-DEHYDROQUINASE"/>
    <property type="match status" value="1"/>
</dbReference>
<keyword evidence="7" id="KW-0057">Aromatic amino acid biosynthesis</keyword>
<keyword evidence="6 7" id="KW-0456">Lyase</keyword>
<evidence type="ECO:0000256" key="3">
    <source>
        <dbReference type="ARBA" id="ARBA00011037"/>
    </source>
</evidence>
<sequence length="149" mass="15980">MRRVLVLHGPNLDRLGVREPHIYGSETLEAINGRIAREAEKLGVAVSFLQSNHEGALIDAIGQAPGKVDGIVINPGAYGHYSLAIRDALAGCGLPAVEVHLTNVYRREPWRQRLVTAAGCIGVISGFGGEGYVLALRALVNYWGQEQGV</sequence>
<dbReference type="InterPro" id="IPR018509">
    <property type="entry name" value="DHquinase_II_CS"/>
</dbReference>
<dbReference type="EMBL" id="CP141615">
    <property type="protein sequence ID" value="WRP18316.1"/>
    <property type="molecule type" value="Genomic_DNA"/>
</dbReference>
<name>A0ABZ1C0L5_9FIRM</name>
<dbReference type="Pfam" id="PF01220">
    <property type="entry name" value="DHquinase_II"/>
    <property type="match status" value="1"/>
</dbReference>
<evidence type="ECO:0000256" key="7">
    <source>
        <dbReference type="HAMAP-Rule" id="MF_00169"/>
    </source>
</evidence>
<dbReference type="NCBIfam" id="TIGR01088">
    <property type="entry name" value="aroQ"/>
    <property type="match status" value="1"/>
</dbReference>
<gene>
    <name evidence="7 8" type="primary">aroQ</name>
    <name evidence="8" type="ORF">U7230_04730</name>
</gene>
<feature type="binding site" evidence="7">
    <location>
        <position position="74"/>
    </location>
    <ligand>
        <name>substrate</name>
    </ligand>
</feature>
<dbReference type="PIRSF" id="PIRSF001399">
    <property type="entry name" value="DHquinase_II"/>
    <property type="match status" value="1"/>
</dbReference>
<organism evidence="8 9">
    <name type="scientific">Carboxydichorda subterranea</name>
    <dbReference type="NCBI Taxonomy" id="3109565"/>
    <lineage>
        <taxon>Bacteria</taxon>
        <taxon>Bacillati</taxon>
        <taxon>Bacillota</taxon>
        <taxon>Limnochordia</taxon>
        <taxon>Limnochordales</taxon>
        <taxon>Geochordaceae</taxon>
        <taxon>Carboxydichorda</taxon>
    </lineage>
</organism>
<evidence type="ECO:0000256" key="2">
    <source>
        <dbReference type="ARBA" id="ARBA00004902"/>
    </source>
</evidence>
<keyword evidence="9" id="KW-1185">Reference proteome</keyword>
<feature type="active site" description="Proton acceptor" evidence="7">
    <location>
        <position position="23"/>
    </location>
</feature>
<comment type="pathway">
    <text evidence="2 7">Metabolic intermediate biosynthesis; chorismate biosynthesis; chorismate from D-erythrose 4-phosphate and phosphoenolpyruvate: step 3/7.</text>
</comment>
<dbReference type="NCBIfam" id="NF003805">
    <property type="entry name" value="PRK05395.1-2"/>
    <property type="match status" value="1"/>
</dbReference>
<evidence type="ECO:0000313" key="9">
    <source>
        <dbReference type="Proteomes" id="UP001332192"/>
    </source>
</evidence>
<feature type="site" description="Transition state stabilizer" evidence="7">
    <location>
        <position position="18"/>
    </location>
</feature>
<dbReference type="InterPro" id="IPR036441">
    <property type="entry name" value="DHquinase_II_sf"/>
</dbReference>
<reference evidence="8 9" key="1">
    <citation type="journal article" date="2024" name="Front. Microbiol.">
        <title>Novel thermophilic genera Geochorda gen. nov. and Carboxydochorda gen. nov. from the deep terrestrial subsurface reveal the ecophysiological diversity in the class Limnochordia.</title>
        <authorList>
            <person name="Karnachuk O.V."/>
            <person name="Lukina A.P."/>
            <person name="Avakyan M.R."/>
            <person name="Kadnikov V.V."/>
            <person name="Begmatov S."/>
            <person name="Beletsky A.V."/>
            <person name="Vlasova K.G."/>
            <person name="Novikov A.A."/>
            <person name="Shcherbakova V.A."/>
            <person name="Mardanov A.V."/>
            <person name="Ravin N.V."/>
        </authorList>
    </citation>
    <scope>NUCLEOTIDE SEQUENCE [LARGE SCALE GENOMIC DNA]</scope>
    <source>
        <strain evidence="8 9">L945</strain>
    </source>
</reference>
<feature type="binding site" evidence="7">
    <location>
        <position position="111"/>
    </location>
    <ligand>
        <name>substrate</name>
    </ligand>
</feature>
<dbReference type="InterPro" id="IPR001874">
    <property type="entry name" value="DHquinase_II"/>
</dbReference>
<feature type="binding site" evidence="7">
    <location>
        <position position="87"/>
    </location>
    <ligand>
        <name>substrate</name>
    </ligand>
</feature>
<dbReference type="PANTHER" id="PTHR21272:SF3">
    <property type="entry name" value="CATABOLIC 3-DEHYDROQUINASE"/>
    <property type="match status" value="1"/>
</dbReference>
<dbReference type="RefSeq" id="WP_324717587.1">
    <property type="nucleotide sequence ID" value="NZ_CP141615.1"/>
</dbReference>
<dbReference type="HAMAP" id="MF_00169">
    <property type="entry name" value="AroQ"/>
    <property type="match status" value="1"/>
</dbReference>
<dbReference type="Proteomes" id="UP001332192">
    <property type="component" value="Chromosome"/>
</dbReference>
<dbReference type="NCBIfam" id="NF003807">
    <property type="entry name" value="PRK05395.1-4"/>
    <property type="match status" value="1"/>
</dbReference>
<evidence type="ECO:0000313" key="8">
    <source>
        <dbReference type="EMBL" id="WRP18316.1"/>
    </source>
</evidence>
<accession>A0ABZ1C0L5</accession>
<dbReference type="GO" id="GO:0003855">
    <property type="term" value="F:3-dehydroquinate dehydratase activity"/>
    <property type="evidence" value="ECO:0007669"/>
    <property type="project" value="UniProtKB-EC"/>
</dbReference>
<evidence type="ECO:0000256" key="1">
    <source>
        <dbReference type="ARBA" id="ARBA00001864"/>
    </source>
</evidence>
<evidence type="ECO:0000256" key="5">
    <source>
        <dbReference type="ARBA" id="ARBA00012060"/>
    </source>
</evidence>
<dbReference type="PROSITE" id="PS01029">
    <property type="entry name" value="DEHYDROQUINASE_II"/>
    <property type="match status" value="1"/>
</dbReference>
<dbReference type="SUPFAM" id="SSF52304">
    <property type="entry name" value="Type II 3-dehydroquinate dehydratase"/>
    <property type="match status" value="1"/>
</dbReference>
<evidence type="ECO:0000256" key="6">
    <source>
        <dbReference type="ARBA" id="ARBA00023239"/>
    </source>
</evidence>
<dbReference type="EC" id="4.2.1.10" evidence="5 7"/>
<comment type="function">
    <text evidence="7">Catalyzes a trans-dehydration via an enolate intermediate.</text>
</comment>
<feature type="binding site" evidence="7">
    <location>
        <begin position="101"/>
        <end position="102"/>
    </location>
    <ligand>
        <name>substrate</name>
    </ligand>
</feature>
<feature type="active site" description="Proton donor" evidence="7">
    <location>
        <position position="100"/>
    </location>
</feature>
<protein>
    <recommendedName>
        <fullName evidence="5 7">3-dehydroquinate dehydratase</fullName>
        <shortName evidence="7">3-dehydroquinase</shortName>
        <ecNumber evidence="5 7">4.2.1.10</ecNumber>
    </recommendedName>
    <alternativeName>
        <fullName evidence="7">Type II DHQase</fullName>
    </alternativeName>
</protein>